<dbReference type="SUPFAM" id="SSF103473">
    <property type="entry name" value="MFS general substrate transporter"/>
    <property type="match status" value="1"/>
</dbReference>
<feature type="transmembrane region" description="Helical" evidence="6">
    <location>
        <begin position="296"/>
        <end position="316"/>
    </location>
</feature>
<keyword evidence="3 6" id="KW-0812">Transmembrane</keyword>
<proteinExistence type="predicted"/>
<protein>
    <submittedName>
        <fullName evidence="8">MFS transporter</fullName>
    </submittedName>
</protein>
<feature type="transmembrane region" description="Helical" evidence="6">
    <location>
        <begin position="353"/>
        <end position="374"/>
    </location>
</feature>
<feature type="domain" description="Major facilitator superfamily (MFS) profile" evidence="7">
    <location>
        <begin position="249"/>
        <end position="451"/>
    </location>
</feature>
<dbReference type="InterPro" id="IPR036259">
    <property type="entry name" value="MFS_trans_sf"/>
</dbReference>
<feature type="transmembrane region" description="Helical" evidence="6">
    <location>
        <begin position="51"/>
        <end position="72"/>
    </location>
</feature>
<evidence type="ECO:0000256" key="3">
    <source>
        <dbReference type="ARBA" id="ARBA00022692"/>
    </source>
</evidence>
<reference evidence="8 9" key="1">
    <citation type="submission" date="2019-12" db="EMBL/GenBank/DDBJ databases">
        <title>Mucilaginibacter sp. HMF7410 genome sequencing and assembly.</title>
        <authorList>
            <person name="Kang H."/>
            <person name="Cha I."/>
            <person name="Kim H."/>
            <person name="Joh K."/>
        </authorList>
    </citation>
    <scope>NUCLEOTIDE SEQUENCE [LARGE SCALE GENOMIC DNA]</scope>
    <source>
        <strain evidence="8 9">HMF7410</strain>
    </source>
</reference>
<keyword evidence="9" id="KW-1185">Reference proteome</keyword>
<sequence length="451" mass="49427">MKEVLERPRLSFWQIFNMNFGFLGIQFGFALQNGNASRILQTFGADVEHLSLFWLAAPLTGMIVQPIIGHYSDRTWTKLGRRKPYFLTGGLLAASASVFLPNASFMAYFLPPILVGAGMLMIMDASINVAMEPFRALIADKLPDSQRGMGFSVQTFLIGIGAVAGSWLPYIFSEYLGISKTADQNHIPDNVLFSFYTGAVVLMVCLLWTIVTTTEYPPEEHTAFHGEESKAETGGILTIFQDFLSMPQTMRQLGLVQFFSWFALFSMWVFAAPAIAQQIYHVAPTDTSSEAFANSGNWVGILFGIYNGISAIYALFLPAIARATNRKVTHAFSLMAGGAGLISIFFIQDPKVLIISMIGIGLAWGSILAMPYAILSGSIPSQKMGVYMGIFNFFITLPQIINGLFGGLIVKDIFGGHAIYAIVLAGVFMLCAAVSVLFIHDERDINFAPEQ</sequence>
<dbReference type="Proteomes" id="UP000462014">
    <property type="component" value="Unassembled WGS sequence"/>
</dbReference>
<dbReference type="AlphaFoldDB" id="A0A7K1SVN6"/>
<feature type="transmembrane region" description="Helical" evidence="6">
    <location>
        <begin position="417"/>
        <end position="439"/>
    </location>
</feature>
<gene>
    <name evidence="8" type="ORF">GO621_07620</name>
</gene>
<feature type="transmembrane region" description="Helical" evidence="6">
    <location>
        <begin position="109"/>
        <end position="130"/>
    </location>
</feature>
<keyword evidence="4 6" id="KW-1133">Transmembrane helix</keyword>
<dbReference type="Pfam" id="PF07690">
    <property type="entry name" value="MFS_1"/>
    <property type="match status" value="1"/>
</dbReference>
<dbReference type="PROSITE" id="PS50850">
    <property type="entry name" value="MFS"/>
    <property type="match status" value="1"/>
</dbReference>
<comment type="caution">
    <text evidence="8">The sequence shown here is derived from an EMBL/GenBank/DDBJ whole genome shotgun (WGS) entry which is preliminary data.</text>
</comment>
<feature type="transmembrane region" description="Helical" evidence="6">
    <location>
        <begin position="192"/>
        <end position="211"/>
    </location>
</feature>
<dbReference type="InterPro" id="IPR020846">
    <property type="entry name" value="MFS_dom"/>
</dbReference>
<dbReference type="InterPro" id="IPR011701">
    <property type="entry name" value="MFS"/>
</dbReference>
<evidence type="ECO:0000256" key="4">
    <source>
        <dbReference type="ARBA" id="ARBA00022989"/>
    </source>
</evidence>
<evidence type="ECO:0000313" key="9">
    <source>
        <dbReference type="Proteomes" id="UP000462014"/>
    </source>
</evidence>
<comment type="subcellular location">
    <subcellularLocation>
        <location evidence="1">Membrane</location>
        <topology evidence="1">Multi-pass membrane protein</topology>
    </subcellularLocation>
</comment>
<evidence type="ECO:0000256" key="5">
    <source>
        <dbReference type="ARBA" id="ARBA00023136"/>
    </source>
</evidence>
<dbReference type="EMBL" id="WPIK01000006">
    <property type="protein sequence ID" value="MVN21402.1"/>
    <property type="molecule type" value="Genomic_DNA"/>
</dbReference>
<name>A0A7K1SVN6_9SPHI</name>
<dbReference type="PANTHER" id="PTHR19432">
    <property type="entry name" value="SUGAR TRANSPORTER"/>
    <property type="match status" value="1"/>
</dbReference>
<feature type="transmembrane region" description="Helical" evidence="6">
    <location>
        <begin position="328"/>
        <end position="347"/>
    </location>
</feature>
<keyword evidence="5 6" id="KW-0472">Membrane</keyword>
<feature type="transmembrane region" description="Helical" evidence="6">
    <location>
        <begin position="253"/>
        <end position="276"/>
    </location>
</feature>
<dbReference type="RefSeq" id="WP_157565715.1">
    <property type="nucleotide sequence ID" value="NZ_WPIK01000006.1"/>
</dbReference>
<evidence type="ECO:0000259" key="7">
    <source>
        <dbReference type="PROSITE" id="PS50850"/>
    </source>
</evidence>
<organism evidence="8 9">
    <name type="scientific">Mucilaginibacter arboris</name>
    <dbReference type="NCBI Taxonomy" id="2682090"/>
    <lineage>
        <taxon>Bacteria</taxon>
        <taxon>Pseudomonadati</taxon>
        <taxon>Bacteroidota</taxon>
        <taxon>Sphingobacteriia</taxon>
        <taxon>Sphingobacteriales</taxon>
        <taxon>Sphingobacteriaceae</taxon>
        <taxon>Mucilaginibacter</taxon>
    </lineage>
</organism>
<feature type="transmembrane region" description="Helical" evidence="6">
    <location>
        <begin position="12"/>
        <end position="31"/>
    </location>
</feature>
<keyword evidence="2" id="KW-0813">Transport</keyword>
<dbReference type="GO" id="GO:0022857">
    <property type="term" value="F:transmembrane transporter activity"/>
    <property type="evidence" value="ECO:0007669"/>
    <property type="project" value="InterPro"/>
</dbReference>
<evidence type="ECO:0000256" key="6">
    <source>
        <dbReference type="SAM" id="Phobius"/>
    </source>
</evidence>
<dbReference type="Gene3D" id="1.20.1250.20">
    <property type="entry name" value="MFS general substrate transporter like domains"/>
    <property type="match status" value="1"/>
</dbReference>
<evidence type="ECO:0000313" key="8">
    <source>
        <dbReference type="EMBL" id="MVN21402.1"/>
    </source>
</evidence>
<evidence type="ECO:0000256" key="1">
    <source>
        <dbReference type="ARBA" id="ARBA00004141"/>
    </source>
</evidence>
<feature type="transmembrane region" description="Helical" evidence="6">
    <location>
        <begin position="386"/>
        <end position="405"/>
    </location>
</feature>
<feature type="transmembrane region" description="Helical" evidence="6">
    <location>
        <begin position="84"/>
        <end position="103"/>
    </location>
</feature>
<dbReference type="PANTHER" id="PTHR19432:SF35">
    <property type="entry name" value="SOLUTE CARRIER FAMILY 45 MEMBER 3 ISOFORM X1"/>
    <property type="match status" value="1"/>
</dbReference>
<dbReference type="GO" id="GO:0016020">
    <property type="term" value="C:membrane"/>
    <property type="evidence" value="ECO:0007669"/>
    <property type="project" value="UniProtKB-SubCell"/>
</dbReference>
<accession>A0A7K1SVN6</accession>
<feature type="transmembrane region" description="Helical" evidence="6">
    <location>
        <begin position="151"/>
        <end position="172"/>
    </location>
</feature>
<evidence type="ECO:0000256" key="2">
    <source>
        <dbReference type="ARBA" id="ARBA00022448"/>
    </source>
</evidence>